<evidence type="ECO:0000256" key="1">
    <source>
        <dbReference type="ARBA" id="ARBA00023015"/>
    </source>
</evidence>
<accession>A0A2H1L339</accession>
<dbReference type="EMBL" id="FXZM01000003">
    <property type="protein sequence ID" value="SMY11135.1"/>
    <property type="molecule type" value="Genomic_DNA"/>
</dbReference>
<dbReference type="Gene3D" id="1.10.357.10">
    <property type="entry name" value="Tetracycline Repressor, domain 2"/>
    <property type="match status" value="1"/>
</dbReference>
<dbReference type="GO" id="GO:0000976">
    <property type="term" value="F:transcription cis-regulatory region binding"/>
    <property type="evidence" value="ECO:0007669"/>
    <property type="project" value="TreeGrafter"/>
</dbReference>
<dbReference type="PANTHER" id="PTHR30055:SF234">
    <property type="entry name" value="HTH-TYPE TRANSCRIPTIONAL REGULATOR BETI"/>
    <property type="match status" value="1"/>
</dbReference>
<feature type="region of interest" description="Disordered" evidence="5">
    <location>
        <begin position="1"/>
        <end position="22"/>
    </location>
</feature>
<dbReference type="Pfam" id="PF00440">
    <property type="entry name" value="TetR_N"/>
    <property type="match status" value="1"/>
</dbReference>
<name>A0A2H1L339_9MICO</name>
<feature type="domain" description="HTH tetR-type" evidence="6">
    <location>
        <begin position="21"/>
        <end position="81"/>
    </location>
</feature>
<dbReference type="InterPro" id="IPR050109">
    <property type="entry name" value="HTH-type_TetR-like_transc_reg"/>
</dbReference>
<evidence type="ECO:0000313" key="8">
    <source>
        <dbReference type="Proteomes" id="UP000234462"/>
    </source>
</evidence>
<keyword evidence="2 4" id="KW-0238">DNA-binding</keyword>
<keyword evidence="3" id="KW-0804">Transcription</keyword>
<evidence type="ECO:0000256" key="4">
    <source>
        <dbReference type="PROSITE-ProRule" id="PRU00335"/>
    </source>
</evidence>
<evidence type="ECO:0000256" key="2">
    <source>
        <dbReference type="ARBA" id="ARBA00023125"/>
    </source>
</evidence>
<dbReference type="AlphaFoldDB" id="A0A2H1L339"/>
<organism evidence="7 8">
    <name type="scientific">Brevibacterium jeotgali</name>
    <dbReference type="NCBI Taxonomy" id="1262550"/>
    <lineage>
        <taxon>Bacteria</taxon>
        <taxon>Bacillati</taxon>
        <taxon>Actinomycetota</taxon>
        <taxon>Actinomycetes</taxon>
        <taxon>Micrococcales</taxon>
        <taxon>Brevibacteriaceae</taxon>
        <taxon>Brevibacterium</taxon>
    </lineage>
</organism>
<sequence length="213" mass="23596">MAQGAAVKDDQDTEHDRDGDLTRRARIRNSALSRFAAHGFAGTTLRAIAEDAGVTVGLIPHYFGSKDGMRDGVERWIVSLFASAIEDADAESDEQVAGTRERNAAVARMLQENPLVVDYLRREILQLDGDGALISRLVLLTRESVDTMREAGQASTERHRVEQVVAVMVRQLGQLFLQPMVDQIVHEFPEEERPETAPELNVGVIPARVSRRP</sequence>
<evidence type="ECO:0000256" key="3">
    <source>
        <dbReference type="ARBA" id="ARBA00023163"/>
    </source>
</evidence>
<dbReference type="InterPro" id="IPR001647">
    <property type="entry name" value="HTH_TetR"/>
</dbReference>
<proteinExistence type="predicted"/>
<evidence type="ECO:0000256" key="5">
    <source>
        <dbReference type="SAM" id="MobiDB-lite"/>
    </source>
</evidence>
<keyword evidence="8" id="KW-1185">Reference proteome</keyword>
<reference evidence="8" key="1">
    <citation type="submission" date="2017-03" db="EMBL/GenBank/DDBJ databases">
        <authorList>
            <person name="Monnet C."/>
        </authorList>
    </citation>
    <scope>NUCLEOTIDE SEQUENCE [LARGE SCALE GENOMIC DNA]</scope>
    <source>
        <strain evidence="8">SJ5-8</strain>
    </source>
</reference>
<protein>
    <submittedName>
        <fullName evidence="7">Transcriptional regulator, TetR family</fullName>
    </submittedName>
</protein>
<gene>
    <name evidence="7" type="ORF">BJEO58_00717</name>
</gene>
<dbReference type="GO" id="GO:0003700">
    <property type="term" value="F:DNA-binding transcription factor activity"/>
    <property type="evidence" value="ECO:0007669"/>
    <property type="project" value="TreeGrafter"/>
</dbReference>
<dbReference type="PROSITE" id="PS50977">
    <property type="entry name" value="HTH_TETR_2"/>
    <property type="match status" value="1"/>
</dbReference>
<feature type="compositionally biased region" description="Basic and acidic residues" evidence="5">
    <location>
        <begin position="7"/>
        <end position="22"/>
    </location>
</feature>
<evidence type="ECO:0000259" key="6">
    <source>
        <dbReference type="PROSITE" id="PS50977"/>
    </source>
</evidence>
<feature type="DNA-binding region" description="H-T-H motif" evidence="4">
    <location>
        <begin position="44"/>
        <end position="63"/>
    </location>
</feature>
<dbReference type="Proteomes" id="UP000234462">
    <property type="component" value="Unassembled WGS sequence"/>
</dbReference>
<dbReference type="PANTHER" id="PTHR30055">
    <property type="entry name" value="HTH-TYPE TRANSCRIPTIONAL REGULATOR RUTR"/>
    <property type="match status" value="1"/>
</dbReference>
<keyword evidence="1" id="KW-0805">Transcription regulation</keyword>
<dbReference type="InterPro" id="IPR009057">
    <property type="entry name" value="Homeodomain-like_sf"/>
</dbReference>
<dbReference type="SUPFAM" id="SSF46689">
    <property type="entry name" value="Homeodomain-like"/>
    <property type="match status" value="1"/>
</dbReference>
<evidence type="ECO:0000313" key="7">
    <source>
        <dbReference type="EMBL" id="SMY11135.1"/>
    </source>
</evidence>